<protein>
    <recommendedName>
        <fullName evidence="4">Protein kinase domain containing protein</fullName>
    </recommendedName>
</protein>
<dbReference type="VEuPathDB" id="AmoebaDB:EIN_451770"/>
<evidence type="ECO:0000256" key="1">
    <source>
        <dbReference type="SAM" id="SignalP"/>
    </source>
</evidence>
<dbReference type="GeneID" id="14890512"/>
<keyword evidence="1" id="KW-0732">Signal</keyword>
<reference evidence="2 3" key="1">
    <citation type="submission" date="2012-10" db="EMBL/GenBank/DDBJ databases">
        <authorList>
            <person name="Zafar N."/>
            <person name="Inman J."/>
            <person name="Hall N."/>
            <person name="Lorenzi H."/>
            <person name="Caler E."/>
        </authorList>
    </citation>
    <scope>NUCLEOTIDE SEQUENCE [LARGE SCALE GENOMIC DNA]</scope>
    <source>
        <strain evidence="2 3">IP1</strain>
    </source>
</reference>
<dbReference type="AlphaFoldDB" id="A0A0A1UFE1"/>
<dbReference type="SUPFAM" id="SSF57184">
    <property type="entry name" value="Growth factor receptor domain"/>
    <property type="match status" value="2"/>
</dbReference>
<dbReference type="KEGG" id="eiv:EIN_451770"/>
<sequence length="713" mass="81168">MFIYLFLTLFVLKTQSYECDCQPIGIDQSLGFCSNGNFNCNQFNSSTYSLCLNKDFRFTELTIFGSLLISSPNVITINSRAWVDAFQLFYISKDTTVVLNGSFHSEHNFTVEDNSTIKVFGSFSISGELLIENPQLDKPPIVLWKSDWLHLYTNTTDKNFYITNPTGNSKCFDVFSMNNSNCFNFDNDDSHLHTTDFPYNFTDGTAFLLSKNRLLRFCPKNTTLERTVVCTLNQSVYQTSYNGNKNYPFEYPHCPCDDEDTNCYLNLNQNVSIVDFQNVQMLNTIFVIDKNVDIHNANNIKEIQIKDDVRVNITSLFNYFSTNFSFGTLTVTDTNTQNSYSFNYNSTTHTLTVAPKLIFDIEIFSQITEIKIDVEVTIENILISGKCFVFFGENVTEVHYLSFTQSFNASDVGVLYFEKDKTYNLISPDCILMKRSFSSTICLKCNTNTKLGNGKCVGLSQNCKTINSENYCVECQYGYYLNANNDCIQSNNNCQVGNENVCIKCVSNYIIDNGQCTKNKDCKATNGINCIKCYKGELNANCGSCSDVNCMTCENNRCIVCNDGYYLGDDGMCQLTIDTSIYVYNDIIYCKDGYYIDNSECKSCSTNNANWMKCDVEKPIKCSNDFEITESGSCESITCKNNEKIEQNGRCSVTQNKCAFTLNNKCVECTDNYTIDDNGNCIQNNGEIEQSNWSFFQHFRLPKMHPYLFRIVL</sequence>
<feature type="chain" id="PRO_5001980518" description="Protein kinase domain containing protein" evidence="1">
    <location>
        <begin position="17"/>
        <end position="713"/>
    </location>
</feature>
<dbReference type="RefSeq" id="XP_004258307.1">
    <property type="nucleotide sequence ID" value="XM_004258259.1"/>
</dbReference>
<dbReference type="PANTHER" id="PTHR45756">
    <property type="entry name" value="PALMITOYLTRANSFERASE"/>
    <property type="match status" value="1"/>
</dbReference>
<gene>
    <name evidence="2" type="ORF">EIN_451770</name>
</gene>
<dbReference type="Proteomes" id="UP000014680">
    <property type="component" value="Unassembled WGS sequence"/>
</dbReference>
<feature type="signal peptide" evidence="1">
    <location>
        <begin position="1"/>
        <end position="16"/>
    </location>
</feature>
<name>A0A0A1UFE1_ENTIV</name>
<proteinExistence type="predicted"/>
<accession>A0A0A1UFE1</accession>
<organism evidence="2 3">
    <name type="scientific">Entamoeba invadens IP1</name>
    <dbReference type="NCBI Taxonomy" id="370355"/>
    <lineage>
        <taxon>Eukaryota</taxon>
        <taxon>Amoebozoa</taxon>
        <taxon>Evosea</taxon>
        <taxon>Archamoebae</taxon>
        <taxon>Mastigamoebida</taxon>
        <taxon>Entamoebidae</taxon>
        <taxon>Entamoeba</taxon>
    </lineage>
</organism>
<keyword evidence="3" id="KW-1185">Reference proteome</keyword>
<dbReference type="PANTHER" id="PTHR45756:SF1">
    <property type="entry name" value="PROTEIN KINASE DOMAIN CONTAINING PROTEIN"/>
    <property type="match status" value="1"/>
</dbReference>
<evidence type="ECO:0000313" key="2">
    <source>
        <dbReference type="EMBL" id="ELP91536.1"/>
    </source>
</evidence>
<dbReference type="InterPro" id="IPR009030">
    <property type="entry name" value="Growth_fac_rcpt_cys_sf"/>
</dbReference>
<evidence type="ECO:0008006" key="4">
    <source>
        <dbReference type="Google" id="ProtNLM"/>
    </source>
</evidence>
<evidence type="ECO:0000313" key="3">
    <source>
        <dbReference type="Proteomes" id="UP000014680"/>
    </source>
</evidence>
<dbReference type="EMBL" id="KB206463">
    <property type="protein sequence ID" value="ELP91536.1"/>
    <property type="molecule type" value="Genomic_DNA"/>
</dbReference>
<dbReference type="OrthoDB" id="30378at2759"/>
<dbReference type="InterPro" id="IPR053215">
    <property type="entry name" value="TKL_Ser/Thr_kinase"/>
</dbReference>